<proteinExistence type="predicted"/>
<name>A0A812LDH5_9DINO</name>
<dbReference type="AlphaFoldDB" id="A0A812LDH5"/>
<dbReference type="Proteomes" id="UP000601435">
    <property type="component" value="Unassembled WGS sequence"/>
</dbReference>
<reference evidence="1" key="1">
    <citation type="submission" date="2021-02" db="EMBL/GenBank/DDBJ databases">
        <authorList>
            <person name="Dougan E. K."/>
            <person name="Rhodes N."/>
            <person name="Thang M."/>
            <person name="Chan C."/>
        </authorList>
    </citation>
    <scope>NUCLEOTIDE SEQUENCE</scope>
</reference>
<sequence>WCSAGVKFTGTQVIEATSEAALQRSATFLSQDISNTAQALTTLLSVSRALPQALAHRMGDLELKPQEPANTAQAPGKLSFEHSMPELRDSFQASISEANAQDTSSFAWAPGATAVHGTPLQSALAAEAATKMALSGPQDASNMLRRFATLECNE</sequence>
<feature type="non-terminal residue" evidence="1">
    <location>
        <position position="1"/>
    </location>
</feature>
<accession>A0A812LDH5</accession>
<dbReference type="EMBL" id="CAJNJA010008763">
    <property type="protein sequence ID" value="CAE7240134.1"/>
    <property type="molecule type" value="Genomic_DNA"/>
</dbReference>
<evidence type="ECO:0000313" key="1">
    <source>
        <dbReference type="EMBL" id="CAE7240134.1"/>
    </source>
</evidence>
<dbReference type="OrthoDB" id="10393842at2759"/>
<keyword evidence="2" id="KW-1185">Reference proteome</keyword>
<gene>
    <name evidence="1" type="ORF">SNEC2469_LOCUS4273</name>
</gene>
<evidence type="ECO:0000313" key="2">
    <source>
        <dbReference type="Proteomes" id="UP000601435"/>
    </source>
</evidence>
<protein>
    <submittedName>
        <fullName evidence="1">Uncharacterized protein</fullName>
    </submittedName>
</protein>
<organism evidence="1 2">
    <name type="scientific">Symbiodinium necroappetens</name>
    <dbReference type="NCBI Taxonomy" id="1628268"/>
    <lineage>
        <taxon>Eukaryota</taxon>
        <taxon>Sar</taxon>
        <taxon>Alveolata</taxon>
        <taxon>Dinophyceae</taxon>
        <taxon>Suessiales</taxon>
        <taxon>Symbiodiniaceae</taxon>
        <taxon>Symbiodinium</taxon>
    </lineage>
</organism>
<feature type="non-terminal residue" evidence="1">
    <location>
        <position position="154"/>
    </location>
</feature>
<comment type="caution">
    <text evidence="1">The sequence shown here is derived from an EMBL/GenBank/DDBJ whole genome shotgun (WGS) entry which is preliminary data.</text>
</comment>